<accession>A0ABW4QF16</accession>
<proteinExistence type="predicted"/>
<dbReference type="EMBL" id="JBHUFW010000004">
    <property type="protein sequence ID" value="MFD1862154.1"/>
    <property type="molecule type" value="Genomic_DNA"/>
</dbReference>
<dbReference type="PROSITE" id="PS51257">
    <property type="entry name" value="PROKAR_LIPOPROTEIN"/>
    <property type="match status" value="1"/>
</dbReference>
<keyword evidence="2" id="KW-0732">Signal</keyword>
<comment type="caution">
    <text evidence="3">The sequence shown here is derived from an EMBL/GenBank/DDBJ whole genome shotgun (WGS) entry which is preliminary data.</text>
</comment>
<dbReference type="Proteomes" id="UP001597273">
    <property type="component" value="Unassembled WGS sequence"/>
</dbReference>
<sequence length="224" mass="24615">MKKLIALGLLLFLLGGCGAEPDPDPVIPDAGTPQPDTAVPGEEEPASGGEENEVSEDPYAFFLEDGSIAQYKGEGNEYAQLTLRTVHLEGGHVAVYEDNGGTTVMSVYRIEGSAADLVKEEPEFYEEYEPSLEELQALKPISRYFELPVEAGGEMNGMPVKELGVKVETPYKDFDNAILLENKTEDGAILRSYFVEGYGEVKREFIMEDGDNEYKVTSSLEKIE</sequence>
<name>A0ABW4QF16_9BACL</name>
<organism evidence="3 4">
    <name type="scientific">Planococcus chinensis</name>
    <dbReference type="NCBI Taxonomy" id="272917"/>
    <lineage>
        <taxon>Bacteria</taxon>
        <taxon>Bacillati</taxon>
        <taxon>Bacillota</taxon>
        <taxon>Bacilli</taxon>
        <taxon>Bacillales</taxon>
        <taxon>Caryophanaceae</taxon>
        <taxon>Planococcus</taxon>
    </lineage>
</organism>
<feature type="compositionally biased region" description="Acidic residues" evidence="1">
    <location>
        <begin position="41"/>
        <end position="53"/>
    </location>
</feature>
<evidence type="ECO:0000313" key="4">
    <source>
        <dbReference type="Proteomes" id="UP001597273"/>
    </source>
</evidence>
<feature type="region of interest" description="Disordered" evidence="1">
    <location>
        <begin position="22"/>
        <end position="53"/>
    </location>
</feature>
<dbReference type="RefSeq" id="WP_204890802.1">
    <property type="nucleotide sequence ID" value="NZ_JBHUFW010000004.1"/>
</dbReference>
<feature type="signal peptide" evidence="2">
    <location>
        <begin position="1"/>
        <end position="19"/>
    </location>
</feature>
<feature type="chain" id="PRO_5045654853" evidence="2">
    <location>
        <begin position="20"/>
        <end position="224"/>
    </location>
</feature>
<protein>
    <submittedName>
        <fullName evidence="3">Uncharacterized protein</fullName>
    </submittedName>
</protein>
<evidence type="ECO:0000256" key="2">
    <source>
        <dbReference type="SAM" id="SignalP"/>
    </source>
</evidence>
<reference evidence="4" key="1">
    <citation type="journal article" date="2019" name="Int. J. Syst. Evol. Microbiol.">
        <title>The Global Catalogue of Microorganisms (GCM) 10K type strain sequencing project: providing services to taxonomists for standard genome sequencing and annotation.</title>
        <authorList>
            <consortium name="The Broad Institute Genomics Platform"/>
            <consortium name="The Broad Institute Genome Sequencing Center for Infectious Disease"/>
            <person name="Wu L."/>
            <person name="Ma J."/>
        </authorList>
    </citation>
    <scope>NUCLEOTIDE SEQUENCE [LARGE SCALE GENOMIC DNA]</scope>
    <source>
        <strain evidence="4">CGMCC 1.15475</strain>
    </source>
</reference>
<evidence type="ECO:0000313" key="3">
    <source>
        <dbReference type="EMBL" id="MFD1862154.1"/>
    </source>
</evidence>
<keyword evidence="4" id="KW-1185">Reference proteome</keyword>
<evidence type="ECO:0000256" key="1">
    <source>
        <dbReference type="SAM" id="MobiDB-lite"/>
    </source>
</evidence>
<gene>
    <name evidence="3" type="ORF">ACFSDB_04395</name>
</gene>